<proteinExistence type="predicted"/>
<name>T0YM33_9ZZZZ</name>
<protein>
    <submittedName>
        <fullName evidence="1">Exodeoxyribonuclease III (Xth)</fullName>
    </submittedName>
</protein>
<dbReference type="AlphaFoldDB" id="T0YM33"/>
<accession>T0YM33</accession>
<sequence>MGWRIDYFLVSKGLEKRVVSAEILKEVKGSDHVPVKLVLDARI</sequence>
<organism evidence="1">
    <name type="scientific">mine drainage metagenome</name>
    <dbReference type="NCBI Taxonomy" id="410659"/>
    <lineage>
        <taxon>unclassified sequences</taxon>
        <taxon>metagenomes</taxon>
        <taxon>ecological metagenomes</taxon>
    </lineage>
</organism>
<dbReference type="Gene3D" id="3.60.10.10">
    <property type="entry name" value="Endonuclease/exonuclease/phosphatase"/>
    <property type="match status" value="1"/>
</dbReference>
<comment type="caution">
    <text evidence="1">The sequence shown here is derived from an EMBL/GenBank/DDBJ whole genome shotgun (WGS) entry which is preliminary data.</text>
</comment>
<reference evidence="1" key="2">
    <citation type="journal article" date="2014" name="ISME J.">
        <title>Microbial stratification in low pH oxic and suboxic macroscopic growths along an acid mine drainage.</title>
        <authorList>
            <person name="Mendez-Garcia C."/>
            <person name="Mesa V."/>
            <person name="Sprenger R.R."/>
            <person name="Richter M."/>
            <person name="Diez M.S."/>
            <person name="Solano J."/>
            <person name="Bargiela R."/>
            <person name="Golyshina O.V."/>
            <person name="Manteca A."/>
            <person name="Ramos J.L."/>
            <person name="Gallego J.R."/>
            <person name="Llorente I."/>
            <person name="Martins Dos Santos V.A."/>
            <person name="Jensen O.N."/>
            <person name="Pelaez A.I."/>
            <person name="Sanchez J."/>
            <person name="Ferrer M."/>
        </authorList>
    </citation>
    <scope>NUCLEOTIDE SEQUENCE</scope>
</reference>
<reference evidence="1" key="1">
    <citation type="submission" date="2013-08" db="EMBL/GenBank/DDBJ databases">
        <authorList>
            <person name="Mendez C."/>
            <person name="Richter M."/>
            <person name="Ferrer M."/>
            <person name="Sanchez J."/>
        </authorList>
    </citation>
    <scope>NUCLEOTIDE SEQUENCE</scope>
</reference>
<dbReference type="SUPFAM" id="SSF56219">
    <property type="entry name" value="DNase I-like"/>
    <property type="match status" value="1"/>
</dbReference>
<gene>
    <name evidence="1" type="ORF">B2A_13409</name>
</gene>
<dbReference type="InterPro" id="IPR036691">
    <property type="entry name" value="Endo/exonu/phosph_ase_sf"/>
</dbReference>
<dbReference type="EMBL" id="AUZZ01009706">
    <property type="protein sequence ID" value="EQD32967.1"/>
    <property type="molecule type" value="Genomic_DNA"/>
</dbReference>
<evidence type="ECO:0000313" key="1">
    <source>
        <dbReference type="EMBL" id="EQD32967.1"/>
    </source>
</evidence>